<organism evidence="1 2">
    <name type="scientific">Phytophthora fragariaefolia</name>
    <dbReference type="NCBI Taxonomy" id="1490495"/>
    <lineage>
        <taxon>Eukaryota</taxon>
        <taxon>Sar</taxon>
        <taxon>Stramenopiles</taxon>
        <taxon>Oomycota</taxon>
        <taxon>Peronosporomycetes</taxon>
        <taxon>Peronosporales</taxon>
        <taxon>Peronosporaceae</taxon>
        <taxon>Phytophthora</taxon>
    </lineage>
</organism>
<keyword evidence="2" id="KW-1185">Reference proteome</keyword>
<accession>A0A9W7CW98</accession>
<gene>
    <name evidence="1" type="ORF">Pfra01_001287600</name>
</gene>
<protein>
    <submittedName>
        <fullName evidence="1">Unnamed protein product</fullName>
    </submittedName>
</protein>
<evidence type="ECO:0000313" key="2">
    <source>
        <dbReference type="Proteomes" id="UP001165121"/>
    </source>
</evidence>
<reference evidence="1" key="1">
    <citation type="submission" date="2023-04" db="EMBL/GenBank/DDBJ databases">
        <title>Phytophthora fragariaefolia NBRC 109709.</title>
        <authorList>
            <person name="Ichikawa N."/>
            <person name="Sato H."/>
            <person name="Tonouchi N."/>
        </authorList>
    </citation>
    <scope>NUCLEOTIDE SEQUENCE</scope>
    <source>
        <strain evidence="1">NBRC 109709</strain>
    </source>
</reference>
<dbReference type="OrthoDB" id="126944at2759"/>
<comment type="caution">
    <text evidence="1">The sequence shown here is derived from an EMBL/GenBank/DDBJ whole genome shotgun (WGS) entry which is preliminary data.</text>
</comment>
<dbReference type="EMBL" id="BSXT01001308">
    <property type="protein sequence ID" value="GMF41106.1"/>
    <property type="molecule type" value="Genomic_DNA"/>
</dbReference>
<dbReference type="AlphaFoldDB" id="A0A9W7CW98"/>
<sequence>MSFDITGEFVSLAATYVAFEEEHRQAYWEATHTIPISLDLREVHPGLDQYYTARKQRRSRAGAPWKSFLRQVLKGMLAGHWDLDVLLDPFFLHYPQTGERISWYPGLGSSPRSSDLIEALRTADAADPCRNHYRDRAADHPAHQIDRLDGKFRPDPRQG</sequence>
<name>A0A9W7CW98_9STRA</name>
<proteinExistence type="predicted"/>
<evidence type="ECO:0000313" key="1">
    <source>
        <dbReference type="EMBL" id="GMF41106.1"/>
    </source>
</evidence>
<dbReference type="Proteomes" id="UP001165121">
    <property type="component" value="Unassembled WGS sequence"/>
</dbReference>